<protein>
    <recommendedName>
        <fullName evidence="3">MarR family transcriptional regulator</fullName>
    </recommendedName>
</protein>
<dbReference type="Pfam" id="PF21863">
    <property type="entry name" value="HTH_67"/>
    <property type="match status" value="1"/>
</dbReference>
<evidence type="ECO:0000313" key="2">
    <source>
        <dbReference type="Proteomes" id="UP000603200"/>
    </source>
</evidence>
<dbReference type="NCBIfam" id="NF047719">
    <property type="entry name" value="SCO6745_fam_HTH"/>
    <property type="match status" value="1"/>
</dbReference>
<organism evidence="1 2">
    <name type="scientific">Winogradskya humida</name>
    <dbReference type="NCBI Taxonomy" id="113566"/>
    <lineage>
        <taxon>Bacteria</taxon>
        <taxon>Bacillati</taxon>
        <taxon>Actinomycetota</taxon>
        <taxon>Actinomycetes</taxon>
        <taxon>Micromonosporales</taxon>
        <taxon>Micromonosporaceae</taxon>
        <taxon>Winogradskya</taxon>
    </lineage>
</organism>
<dbReference type="EMBL" id="BOMN01000001">
    <property type="protein sequence ID" value="GIE16968.1"/>
    <property type="molecule type" value="Genomic_DNA"/>
</dbReference>
<proteinExistence type="predicted"/>
<gene>
    <name evidence="1" type="ORF">Ahu01nite_000700</name>
</gene>
<dbReference type="RefSeq" id="WP_239158517.1">
    <property type="nucleotide sequence ID" value="NZ_BAAATV010000001.1"/>
</dbReference>
<dbReference type="InterPro" id="IPR054058">
    <property type="entry name" value="HTH_67"/>
</dbReference>
<name>A0ABQ3ZEI1_9ACTN</name>
<keyword evidence="2" id="KW-1185">Reference proteome</keyword>
<evidence type="ECO:0008006" key="3">
    <source>
        <dbReference type="Google" id="ProtNLM"/>
    </source>
</evidence>
<comment type="caution">
    <text evidence="1">The sequence shown here is derived from an EMBL/GenBank/DDBJ whole genome shotgun (WGS) entry which is preliminary data.</text>
</comment>
<dbReference type="Proteomes" id="UP000603200">
    <property type="component" value="Unassembled WGS sequence"/>
</dbReference>
<evidence type="ECO:0000313" key="1">
    <source>
        <dbReference type="EMBL" id="GIE16968.1"/>
    </source>
</evidence>
<reference evidence="1 2" key="1">
    <citation type="submission" date="2021-01" db="EMBL/GenBank/DDBJ databases">
        <title>Whole genome shotgun sequence of Actinoplanes humidus NBRC 14915.</title>
        <authorList>
            <person name="Komaki H."/>
            <person name="Tamura T."/>
        </authorList>
    </citation>
    <scope>NUCLEOTIDE SEQUENCE [LARGE SCALE GENOMIC DNA]</scope>
    <source>
        <strain evidence="1 2">NBRC 14915</strain>
    </source>
</reference>
<accession>A0ABQ3ZEI1</accession>
<sequence>MFELVEPIGTIAFSEVPNEAFLARGMRNYWDGYFAGRAAPLGLAPAEVVHAVFYNFADGEVARHIPWVWGKITPQEAITVREQGSTTALRQRLGALADDPGLARIADLATRAALSAPTEGRVLYAGLRALAVPEEPVARIWHAATLLREHRGDGHNAVLVAHNIGGTEAHVLLALTLGEKAETFGRTHHLPKAQLAAVIDGLRNRGILDAAGEFTAAGRQTRQRIETLTDELAAPAYEVLSTDELDELIAGLEPIAAAVPAGES</sequence>